<keyword evidence="3" id="KW-1185">Reference proteome</keyword>
<evidence type="ECO:0000313" key="3">
    <source>
        <dbReference type="Proteomes" id="UP001359886"/>
    </source>
</evidence>
<comment type="similarity">
    <text evidence="1">Belongs to the HyuE racemase family.</text>
</comment>
<reference evidence="2 3" key="1">
    <citation type="submission" date="2024-02" db="EMBL/GenBank/DDBJ databases">
        <title>A novel Wenzhouxiangellaceae bacterium, isolated from coastal sediments.</title>
        <authorList>
            <person name="Du Z.-J."/>
            <person name="Ye Y.-Q."/>
            <person name="Zhang X.-Y."/>
        </authorList>
    </citation>
    <scope>NUCLEOTIDE SEQUENCE [LARGE SCALE GENOMIC DNA]</scope>
    <source>
        <strain evidence="2 3">CH-27</strain>
    </source>
</reference>
<dbReference type="Proteomes" id="UP001359886">
    <property type="component" value="Unassembled WGS sequence"/>
</dbReference>
<dbReference type="Pfam" id="PF01177">
    <property type="entry name" value="Asp_Glu_race"/>
    <property type="match status" value="1"/>
</dbReference>
<dbReference type="InterPro" id="IPR053714">
    <property type="entry name" value="Iso_Racemase_Enz_sf"/>
</dbReference>
<comment type="caution">
    <text evidence="2">The sequence shown here is derived from an EMBL/GenBank/DDBJ whole genome shotgun (WGS) entry which is preliminary data.</text>
</comment>
<dbReference type="InterPro" id="IPR015942">
    <property type="entry name" value="Asp/Glu/hydantoin_racemase"/>
</dbReference>
<dbReference type="EMBL" id="JAZHOG010000005">
    <property type="protein sequence ID" value="MEJ8567692.1"/>
    <property type="molecule type" value="Genomic_DNA"/>
</dbReference>
<evidence type="ECO:0000256" key="1">
    <source>
        <dbReference type="ARBA" id="ARBA00038414"/>
    </source>
</evidence>
<dbReference type="Gene3D" id="3.40.50.12500">
    <property type="match status" value="1"/>
</dbReference>
<sequence length="248" mass="26546">MKSTIHVITPITTTGFRTEEDFNACERSDLKVTNSLLERGPASIESEFDEALAIPDTIRLAIEAERDGADAIVIDCMGDPGLASCREAVSIPVLGPCQTACHTAAMLGHRFSFITVLERLRPMLDHIVGGYGLAGSYAAFEAVDVPVLDICHDVDKLGGLLAEKAIKTVREDHAGAVVLGCTGFMGLAEVIAGTLSEEGLEVPVIDAIPLTIRVADSLVKTGLTHSKFIYPRPEKKAITGYPMPDLWD</sequence>
<gene>
    <name evidence="2" type="ORF">V3330_08660</name>
</gene>
<protein>
    <submittedName>
        <fullName evidence="2">Aspartate/glutamate racemase family protein</fullName>
    </submittedName>
</protein>
<name>A0AAW9R8B7_9GAMM</name>
<dbReference type="AlphaFoldDB" id="A0AAW9R8B7"/>
<dbReference type="PANTHER" id="PTHR28047">
    <property type="entry name" value="PROTEIN DCG1"/>
    <property type="match status" value="1"/>
</dbReference>
<dbReference type="RefSeq" id="WP_354695017.1">
    <property type="nucleotide sequence ID" value="NZ_JAZHOG010000005.1"/>
</dbReference>
<dbReference type="PANTHER" id="PTHR28047:SF5">
    <property type="entry name" value="PROTEIN DCG1"/>
    <property type="match status" value="1"/>
</dbReference>
<proteinExistence type="inferred from homology"/>
<accession>A0AAW9R8B7</accession>
<dbReference type="GO" id="GO:0047661">
    <property type="term" value="F:amino-acid racemase activity"/>
    <property type="evidence" value="ECO:0007669"/>
    <property type="project" value="InterPro"/>
</dbReference>
<organism evidence="2 3">
    <name type="scientific">Elongatibacter sediminis</name>
    <dbReference type="NCBI Taxonomy" id="3119006"/>
    <lineage>
        <taxon>Bacteria</taxon>
        <taxon>Pseudomonadati</taxon>
        <taxon>Pseudomonadota</taxon>
        <taxon>Gammaproteobacteria</taxon>
        <taxon>Chromatiales</taxon>
        <taxon>Wenzhouxiangellaceae</taxon>
        <taxon>Elongatibacter</taxon>
    </lineage>
</organism>
<dbReference type="InterPro" id="IPR052186">
    <property type="entry name" value="Hydantoin_racemase-like"/>
</dbReference>
<evidence type="ECO:0000313" key="2">
    <source>
        <dbReference type="EMBL" id="MEJ8567692.1"/>
    </source>
</evidence>